<reference evidence="4 5" key="1">
    <citation type="journal article" date="2014" name="Mol. Ecol.">
        <title>Evolution of Synechococcus.</title>
        <authorList>
            <person name="Dvorak P."/>
            <person name="Casamatta D."/>
            <person name="Hasler P."/>
            <person name="Poulickova A."/>
            <person name="Ondrej V."/>
            <person name="Sanges R."/>
        </authorList>
    </citation>
    <scope>NUCLEOTIDE SEQUENCE [LARGE SCALE GENOMIC DNA]</scope>
    <source>
        <strain evidence="4 5">CAUP A 1101</strain>
    </source>
</reference>
<keyword evidence="5" id="KW-1185">Reference proteome</keyword>
<evidence type="ECO:0000313" key="5">
    <source>
        <dbReference type="Proteomes" id="UP000030170"/>
    </source>
</evidence>
<protein>
    <recommendedName>
        <fullName evidence="3">SLH domain-containing protein</fullName>
    </recommendedName>
</protein>
<dbReference type="InterPro" id="IPR007049">
    <property type="entry name" value="Carb-sel_porin_OprB"/>
</dbReference>
<dbReference type="STRING" id="1497020.DO97_20290"/>
<feature type="signal peptide" evidence="1">
    <location>
        <begin position="1"/>
        <end position="30"/>
    </location>
</feature>
<comment type="caution">
    <text evidence="4">The sequence shown here is derived from an EMBL/GenBank/DDBJ whole genome shotgun (WGS) entry which is preliminary data.</text>
</comment>
<evidence type="ECO:0000256" key="2">
    <source>
        <dbReference type="SAM" id="Coils"/>
    </source>
</evidence>
<name>A0A098TM85_9CYAN</name>
<accession>A0A098TM85</accession>
<dbReference type="OrthoDB" id="568669at2"/>
<keyword evidence="1" id="KW-0732">Signal</keyword>
<organism evidence="4 5">
    <name type="scientific">Neosynechococcus sphagnicola sy1</name>
    <dbReference type="NCBI Taxonomy" id="1497020"/>
    <lineage>
        <taxon>Bacteria</taxon>
        <taxon>Bacillati</taxon>
        <taxon>Cyanobacteriota</taxon>
        <taxon>Cyanophyceae</taxon>
        <taxon>Neosynechococcales</taxon>
        <taxon>Neosynechococcaceae</taxon>
        <taxon>Neosynechococcus</taxon>
    </lineage>
</organism>
<dbReference type="AlphaFoldDB" id="A0A098TM85"/>
<dbReference type="EMBL" id="JJML01000008">
    <property type="protein sequence ID" value="KGF73419.1"/>
    <property type="molecule type" value="Genomic_DNA"/>
</dbReference>
<evidence type="ECO:0000313" key="4">
    <source>
        <dbReference type="EMBL" id="KGF73419.1"/>
    </source>
</evidence>
<dbReference type="PANTHER" id="PTHR43308:SF1">
    <property type="entry name" value="OUTER MEMBRANE PROTEIN ALPHA"/>
    <property type="match status" value="1"/>
</dbReference>
<dbReference type="PANTHER" id="PTHR43308">
    <property type="entry name" value="OUTER MEMBRANE PROTEIN ALPHA-RELATED"/>
    <property type="match status" value="1"/>
</dbReference>
<sequence>MSLFLRCCFLVSPLMLGVSTLLLSATDSGAATPERDAVAPAAMEAPVASVATSVPSQPLQVAPVPPIPSATAAPIGSLWADTQPMAQVTSVSQLSDIQPTDWAFQALQSLVERYGCIAGYPDGTYRGQRAMTRFEFAAGLNACMDRVNELIASATADLVRKEDLLAIQKLQEEFSAELATLRGRVDALEARTAQLEAQGFSTTTKLSGEAVFAIAAASNWGGTDNQPVFQNRVRLELQTSFTGKDSLVTRLGAGNSPTFALPANPANPGVGSAESFLTFEGYGANDVIIDWLAYTFPVGEKATFYVAAVGGANTDYLPSAGNPVLDQGDGGLSTLSFFGTHNAIYNIGGGAGAGFNYQFNDTFQFSLGYLAGPSDAASPVKGAGLFNGDYAALAQLTINPIQDFTLLFTYLNSYHSPGTGIFNYGGYPSGVEGSSLANFPGGTGAAVTANSYGIEASYQFSPRFVLSAWGGFTEADIQGSGTKNGEIWNYALTFAFPDLLRKGNLGALIVGAQPYLGNPQQVGYAGASRQVPIHVEAYYQHRLNDYMTITPGLIYLSAPDQQSNGEALIGVIRTTFEF</sequence>
<evidence type="ECO:0000259" key="3">
    <source>
        <dbReference type="PROSITE" id="PS51272"/>
    </source>
</evidence>
<feature type="domain" description="SLH" evidence="3">
    <location>
        <begin position="90"/>
        <end position="154"/>
    </location>
</feature>
<dbReference type="InterPro" id="IPR047684">
    <property type="entry name" value="Por_som-like"/>
</dbReference>
<dbReference type="Pfam" id="PF00395">
    <property type="entry name" value="SLH"/>
    <property type="match status" value="1"/>
</dbReference>
<dbReference type="GO" id="GO:0015288">
    <property type="term" value="F:porin activity"/>
    <property type="evidence" value="ECO:0007669"/>
    <property type="project" value="InterPro"/>
</dbReference>
<keyword evidence="2" id="KW-0175">Coiled coil</keyword>
<proteinExistence type="inferred from homology"/>
<feature type="coiled-coil region" evidence="2">
    <location>
        <begin position="171"/>
        <end position="198"/>
    </location>
</feature>
<feature type="chain" id="PRO_5001949622" description="SLH domain-containing protein" evidence="1">
    <location>
        <begin position="31"/>
        <end position="578"/>
    </location>
</feature>
<dbReference type="Pfam" id="PF04966">
    <property type="entry name" value="OprB"/>
    <property type="match status" value="1"/>
</dbReference>
<dbReference type="InterPro" id="IPR001119">
    <property type="entry name" value="SLH_dom"/>
</dbReference>
<evidence type="ECO:0000256" key="1">
    <source>
        <dbReference type="RuleBase" id="RU363072"/>
    </source>
</evidence>
<dbReference type="GO" id="GO:0008643">
    <property type="term" value="P:carbohydrate transport"/>
    <property type="evidence" value="ECO:0007669"/>
    <property type="project" value="InterPro"/>
</dbReference>
<dbReference type="InterPro" id="IPR051465">
    <property type="entry name" value="Cell_Envelope_Struct_Comp"/>
</dbReference>
<dbReference type="NCBIfam" id="NF033921">
    <property type="entry name" value="por_somb"/>
    <property type="match status" value="1"/>
</dbReference>
<gene>
    <name evidence="4" type="ORF">DO97_20290</name>
</gene>
<dbReference type="Proteomes" id="UP000030170">
    <property type="component" value="Unassembled WGS sequence"/>
</dbReference>
<dbReference type="PROSITE" id="PS51272">
    <property type="entry name" value="SLH"/>
    <property type="match status" value="1"/>
</dbReference>
<dbReference type="GO" id="GO:0016020">
    <property type="term" value="C:membrane"/>
    <property type="evidence" value="ECO:0007669"/>
    <property type="project" value="InterPro"/>
</dbReference>
<comment type="similarity">
    <text evidence="1">Belongs to the OprB family.</text>
</comment>
<dbReference type="RefSeq" id="WP_036531451.1">
    <property type="nucleotide sequence ID" value="NZ_JJML01000008.1"/>
</dbReference>
<dbReference type="SUPFAM" id="SSF56935">
    <property type="entry name" value="Porins"/>
    <property type="match status" value="1"/>
</dbReference>